<sequence>MQAHLGEFRVNSVCRVLGMQRTGRPATDRVVKLAWLESGGIYRYRKVTDDLLDLGEHCGKHRVARLMAQNTHWVVGITTFVSATRNQAAHH</sequence>
<accession>A0ABQ2EFQ1</accession>
<protein>
    <recommendedName>
        <fullName evidence="1">HTH-like domain-containing protein</fullName>
    </recommendedName>
</protein>
<keyword evidence="3" id="KW-1185">Reference proteome</keyword>
<evidence type="ECO:0000259" key="1">
    <source>
        <dbReference type="Pfam" id="PF13276"/>
    </source>
</evidence>
<dbReference type="Pfam" id="PF13276">
    <property type="entry name" value="HTH_21"/>
    <property type="match status" value="1"/>
</dbReference>
<gene>
    <name evidence="2" type="ORF">GCM10011394_20420</name>
</gene>
<organism evidence="2 3">
    <name type="scientific">Luteimonas terricola</name>
    <dbReference type="NCBI Taxonomy" id="645597"/>
    <lineage>
        <taxon>Bacteria</taxon>
        <taxon>Pseudomonadati</taxon>
        <taxon>Pseudomonadota</taxon>
        <taxon>Gammaproteobacteria</taxon>
        <taxon>Lysobacterales</taxon>
        <taxon>Lysobacteraceae</taxon>
        <taxon>Luteimonas</taxon>
    </lineage>
</organism>
<evidence type="ECO:0000313" key="3">
    <source>
        <dbReference type="Proteomes" id="UP000599009"/>
    </source>
</evidence>
<dbReference type="Proteomes" id="UP000599009">
    <property type="component" value="Unassembled WGS sequence"/>
</dbReference>
<dbReference type="RefSeq" id="WP_132987117.1">
    <property type="nucleotide sequence ID" value="NZ_BMME01000001.1"/>
</dbReference>
<dbReference type="EMBL" id="BMME01000001">
    <property type="protein sequence ID" value="GGK10875.1"/>
    <property type="molecule type" value="Genomic_DNA"/>
</dbReference>
<reference evidence="3" key="1">
    <citation type="journal article" date="2019" name="Int. J. Syst. Evol. Microbiol.">
        <title>The Global Catalogue of Microorganisms (GCM) 10K type strain sequencing project: providing services to taxonomists for standard genome sequencing and annotation.</title>
        <authorList>
            <consortium name="The Broad Institute Genomics Platform"/>
            <consortium name="The Broad Institute Genome Sequencing Center for Infectious Disease"/>
            <person name="Wu L."/>
            <person name="Ma J."/>
        </authorList>
    </citation>
    <scope>NUCLEOTIDE SEQUENCE [LARGE SCALE GENOMIC DNA]</scope>
    <source>
        <strain evidence="3">CGMCC 1.8985</strain>
    </source>
</reference>
<comment type="caution">
    <text evidence="2">The sequence shown here is derived from an EMBL/GenBank/DDBJ whole genome shotgun (WGS) entry which is preliminary data.</text>
</comment>
<evidence type="ECO:0000313" key="2">
    <source>
        <dbReference type="EMBL" id="GGK10875.1"/>
    </source>
</evidence>
<feature type="domain" description="HTH-like" evidence="1">
    <location>
        <begin position="31"/>
        <end position="70"/>
    </location>
</feature>
<name>A0ABQ2EFQ1_9GAMM</name>
<dbReference type="InterPro" id="IPR025948">
    <property type="entry name" value="HTH-like_dom"/>
</dbReference>
<proteinExistence type="predicted"/>